<feature type="region of interest" description="Disordered" evidence="1">
    <location>
        <begin position="1"/>
        <end position="29"/>
    </location>
</feature>
<feature type="compositionally biased region" description="Basic and acidic residues" evidence="1">
    <location>
        <begin position="190"/>
        <end position="201"/>
    </location>
</feature>
<dbReference type="Proteomes" id="UP000522313">
    <property type="component" value="Unassembled WGS sequence"/>
</dbReference>
<accession>A0A7X0MNP8</accession>
<proteinExistence type="predicted"/>
<evidence type="ECO:0000259" key="2">
    <source>
        <dbReference type="Pfam" id="PF02120"/>
    </source>
</evidence>
<name>A0A7X0MNP8_9SPHN</name>
<dbReference type="Pfam" id="PF02120">
    <property type="entry name" value="Flg_hook"/>
    <property type="match status" value="1"/>
</dbReference>
<feature type="compositionally biased region" description="Pro residues" evidence="1">
    <location>
        <begin position="302"/>
        <end position="311"/>
    </location>
</feature>
<dbReference type="EMBL" id="JACHBT010000012">
    <property type="protein sequence ID" value="MBB6505396.1"/>
    <property type="molecule type" value="Genomic_DNA"/>
</dbReference>
<feature type="region of interest" description="Disordered" evidence="1">
    <location>
        <begin position="299"/>
        <end position="327"/>
    </location>
</feature>
<organism evidence="3 4">
    <name type="scientific">Sphingomonas endophytica</name>
    <dbReference type="NCBI Taxonomy" id="869719"/>
    <lineage>
        <taxon>Bacteria</taxon>
        <taxon>Pseudomonadati</taxon>
        <taxon>Pseudomonadota</taxon>
        <taxon>Alphaproteobacteria</taxon>
        <taxon>Sphingomonadales</taxon>
        <taxon>Sphingomonadaceae</taxon>
        <taxon>Sphingomonas</taxon>
    </lineage>
</organism>
<dbReference type="RefSeq" id="WP_184506184.1">
    <property type="nucleotide sequence ID" value="NZ_JACHBT010000012.1"/>
</dbReference>
<feature type="compositionally biased region" description="Low complexity" evidence="1">
    <location>
        <begin position="312"/>
        <end position="324"/>
    </location>
</feature>
<reference evidence="3 4" key="2">
    <citation type="submission" date="2020-08" db="EMBL/GenBank/DDBJ databases">
        <authorList>
            <person name="Partida-Martinez L."/>
            <person name="Huntemann M."/>
            <person name="Clum A."/>
            <person name="Wang J."/>
            <person name="Palaniappan K."/>
            <person name="Ritter S."/>
            <person name="Chen I.-M."/>
            <person name="Stamatis D."/>
            <person name="Reddy T."/>
            <person name="O'Malley R."/>
            <person name="Daum C."/>
            <person name="Shapiro N."/>
            <person name="Ivanova N."/>
            <person name="Kyrpides N."/>
            <person name="Woyke T."/>
        </authorList>
    </citation>
    <scope>NUCLEOTIDE SEQUENCE [LARGE SCALE GENOMIC DNA]</scope>
    <source>
        <strain evidence="3 4">AS3.13</strain>
    </source>
</reference>
<feature type="region of interest" description="Disordered" evidence="1">
    <location>
        <begin position="79"/>
        <end position="276"/>
    </location>
</feature>
<dbReference type="CDD" id="cd17470">
    <property type="entry name" value="T3SS_Flik_C"/>
    <property type="match status" value="1"/>
</dbReference>
<comment type="caution">
    <text evidence="3">The sequence shown here is derived from an EMBL/GenBank/DDBJ whole genome shotgun (WGS) entry which is preliminary data.</text>
</comment>
<feature type="compositionally biased region" description="Low complexity" evidence="1">
    <location>
        <begin position="144"/>
        <end position="160"/>
    </location>
</feature>
<feature type="domain" description="Flagellar hook-length control protein-like C-terminal" evidence="2">
    <location>
        <begin position="336"/>
        <end position="413"/>
    </location>
</feature>
<feature type="compositionally biased region" description="Low complexity" evidence="1">
    <location>
        <begin position="79"/>
        <end position="104"/>
    </location>
</feature>
<dbReference type="AlphaFoldDB" id="A0A7X0MNP8"/>
<gene>
    <name evidence="3" type="ORF">F4693_002384</name>
</gene>
<evidence type="ECO:0000313" key="3">
    <source>
        <dbReference type="EMBL" id="MBB6505396.1"/>
    </source>
</evidence>
<dbReference type="InterPro" id="IPR038610">
    <property type="entry name" value="FliK-like_C_sf"/>
</dbReference>
<sequence>MEIVAAPAPTPERTSAAPRPGTGTASVDFGSMVDDQTAAAPGAALVVPAAGAIVSRGSAAGLAGIVPPLPVGATPVRVSPPVAASSPGAALTAATPDAPAVLPEALPPLAPSAEDATPAAEPATPPAPATSGDDAPGVAKPAVPRADAAKTAALRRALPPGIRIAAPLTARVEAPADAPTGDDGVPADKASADERERHAAADDAPATPMPPLSADQVPTAVASLAVTVPPPAAPRNDRIADAAPRTATASADALPGGAVPPAPSRPGEKDVSAARAVAENGPAAATDFGARVDVAQASPAAPAAPVPPTPSAAPAAEPTASAAPGRLGHDIGVHIARHVADGREQLTVRLNPANMGRVDVRLSFTDEGHLHAAVRADNPAALDMLRRDAPDLGRALADAGISTDLSSFSFDRSDGHASGFGQSPHPQQDRRAVAAATPVFAPAGPDEAAIPAYRPGRSGARINLMA</sequence>
<feature type="compositionally biased region" description="Low complexity" evidence="1">
    <location>
        <begin position="111"/>
        <end position="122"/>
    </location>
</feature>
<dbReference type="InterPro" id="IPR021136">
    <property type="entry name" value="Flagellar_hook_control-like_C"/>
</dbReference>
<evidence type="ECO:0000256" key="1">
    <source>
        <dbReference type="SAM" id="MobiDB-lite"/>
    </source>
</evidence>
<dbReference type="Gene3D" id="3.30.750.140">
    <property type="match status" value="1"/>
</dbReference>
<reference evidence="3 4" key="1">
    <citation type="submission" date="2020-08" db="EMBL/GenBank/DDBJ databases">
        <title>The Agave Microbiome: Exploring the role of microbial communities in plant adaptations to desert environments.</title>
        <authorList>
            <person name="Partida-Martinez L.P."/>
        </authorList>
    </citation>
    <scope>NUCLEOTIDE SEQUENCE [LARGE SCALE GENOMIC DNA]</scope>
    <source>
        <strain evidence="3 4">AS3.13</strain>
    </source>
</reference>
<protein>
    <recommendedName>
        <fullName evidence="2">Flagellar hook-length control protein-like C-terminal domain-containing protein</fullName>
    </recommendedName>
</protein>
<feature type="compositionally biased region" description="Low complexity" evidence="1">
    <location>
        <begin position="241"/>
        <end position="253"/>
    </location>
</feature>
<evidence type="ECO:0000313" key="4">
    <source>
        <dbReference type="Proteomes" id="UP000522313"/>
    </source>
</evidence>